<reference evidence="4 5" key="1">
    <citation type="submission" date="2019-08" db="EMBL/GenBank/DDBJ databases">
        <title>Draft genome sequences of two oriental melons (Cucumis melo L. var makuwa).</title>
        <authorList>
            <person name="Kwon S.-Y."/>
        </authorList>
    </citation>
    <scope>NUCLEOTIDE SEQUENCE [LARGE SCALE GENOMIC DNA]</scope>
    <source>
        <strain evidence="5">cv. Chang Bougi</strain>
        <strain evidence="4">cv. SW 3</strain>
        <tissue evidence="2">Leaf</tissue>
    </source>
</reference>
<evidence type="ECO:0000313" key="5">
    <source>
        <dbReference type="Proteomes" id="UP000321947"/>
    </source>
</evidence>
<feature type="compositionally biased region" description="Polar residues" evidence="1">
    <location>
        <begin position="235"/>
        <end position="247"/>
    </location>
</feature>
<name>A0A5A7SQH8_CUCMM</name>
<protein>
    <submittedName>
        <fullName evidence="2">Retrotransposon gag protein</fullName>
    </submittedName>
</protein>
<feature type="region of interest" description="Disordered" evidence="1">
    <location>
        <begin position="227"/>
        <end position="247"/>
    </location>
</feature>
<dbReference type="Proteomes" id="UP000321393">
    <property type="component" value="Unassembled WGS sequence"/>
</dbReference>
<dbReference type="PANTHER" id="PTHR33223">
    <property type="entry name" value="CCHC-TYPE DOMAIN-CONTAINING PROTEIN"/>
    <property type="match status" value="1"/>
</dbReference>
<evidence type="ECO:0000313" key="4">
    <source>
        <dbReference type="Proteomes" id="UP000321393"/>
    </source>
</evidence>
<dbReference type="SUPFAM" id="SSF56672">
    <property type="entry name" value="DNA/RNA polymerases"/>
    <property type="match status" value="1"/>
</dbReference>
<organism evidence="2 4">
    <name type="scientific">Cucumis melo var. makuwa</name>
    <name type="common">Oriental melon</name>
    <dbReference type="NCBI Taxonomy" id="1194695"/>
    <lineage>
        <taxon>Eukaryota</taxon>
        <taxon>Viridiplantae</taxon>
        <taxon>Streptophyta</taxon>
        <taxon>Embryophyta</taxon>
        <taxon>Tracheophyta</taxon>
        <taxon>Spermatophyta</taxon>
        <taxon>Magnoliopsida</taxon>
        <taxon>eudicotyledons</taxon>
        <taxon>Gunneridae</taxon>
        <taxon>Pentapetalae</taxon>
        <taxon>rosids</taxon>
        <taxon>fabids</taxon>
        <taxon>Cucurbitales</taxon>
        <taxon>Cucurbitaceae</taxon>
        <taxon>Benincaseae</taxon>
        <taxon>Cucumis</taxon>
    </lineage>
</organism>
<dbReference type="InterPro" id="IPR043502">
    <property type="entry name" value="DNA/RNA_pol_sf"/>
</dbReference>
<evidence type="ECO:0000256" key="1">
    <source>
        <dbReference type="SAM" id="MobiDB-lite"/>
    </source>
</evidence>
<comment type="caution">
    <text evidence="2">The sequence shown here is derived from an EMBL/GenBank/DDBJ whole genome shotgun (WGS) entry which is preliminary data.</text>
</comment>
<dbReference type="EMBL" id="SSTE01021217">
    <property type="protein sequence ID" value="KAA0032798.1"/>
    <property type="molecule type" value="Genomic_DNA"/>
</dbReference>
<dbReference type="Proteomes" id="UP000321947">
    <property type="component" value="Unassembled WGS sequence"/>
</dbReference>
<evidence type="ECO:0000313" key="2">
    <source>
        <dbReference type="EMBL" id="KAA0032798.1"/>
    </source>
</evidence>
<dbReference type="PANTHER" id="PTHR33223:SF3">
    <property type="match status" value="1"/>
</dbReference>
<dbReference type="Gene3D" id="3.10.10.10">
    <property type="entry name" value="HIV Type 1 Reverse Transcriptase, subunit A, domain 1"/>
    <property type="match status" value="1"/>
</dbReference>
<feature type="region of interest" description="Disordered" evidence="1">
    <location>
        <begin position="309"/>
        <end position="373"/>
    </location>
</feature>
<dbReference type="OrthoDB" id="999762at2759"/>
<accession>A0A5A7SQH8</accession>
<dbReference type="AlphaFoldDB" id="A0A5A7SQH8"/>
<sequence>MGEVRKKTLRELAEPDEDQRPICIVIPPTTQPFELKLGLIHLLSIFKGSFGEDPHKHLKDFHMVCDSMRPHEYWERFKELCASFPHHHISDPSLIQYFYSGLLSFDRNKVDAAARGALADKTPIEARELILRMAENSQNFGNRASELDNSLTKEVSELKSQMLNMTTLLTSFVQGTPLKVTKCGVCGLVGYPNDKCPKVIEDVNIVRRYDPHGNTYNLGWRDNPNLRWGNDNQKHTQAPPTSSNQGTNLEDIIALATNTLSFQQEMKQQMTQLTTVLSKMDGKGKLPAQPDHVNVSAISLRSGKILDTPTTKEKKVTSKLLPLNSKNQSKEEKVETNPLSSNSKNDKSPLNDFTPYIPKPPFPSRLAPKKKETPKKEELLEMFKKVQINLPLFDAIQQIPRYAKFLKELCTNKRKTKERAMKLGIELKTLPPHLKYIFLGKRNMFSVIISRELNQKQEERLIEVLKKKKQAIGWTLDDIKGISPTFCMHRIILEEGAKDKIQSQRRLNPTLKEVVMKEVLKLKDVRIIYPVPDSTCVSPIHVVPKKTGMTVMKNDKGEMVLMQMQNG</sequence>
<evidence type="ECO:0000313" key="3">
    <source>
        <dbReference type="EMBL" id="TYK30356.1"/>
    </source>
</evidence>
<gene>
    <name evidence="3" type="ORF">E5676_scaffold575G00200</name>
    <name evidence="2" type="ORF">E6C27_scaffold708G00490</name>
</gene>
<dbReference type="EMBL" id="SSTD01000651">
    <property type="protein sequence ID" value="TYK30356.1"/>
    <property type="molecule type" value="Genomic_DNA"/>
</dbReference>
<proteinExistence type="predicted"/>